<comment type="caution">
    <text evidence="2">The sequence shown here is derived from an EMBL/GenBank/DDBJ whole genome shotgun (WGS) entry which is preliminary data.</text>
</comment>
<dbReference type="Gene3D" id="2.160.10.10">
    <property type="entry name" value="Hexapeptide repeat proteins"/>
    <property type="match status" value="1"/>
</dbReference>
<proteinExistence type="predicted"/>
<dbReference type="Pfam" id="PF00483">
    <property type="entry name" value="NTP_transferase"/>
    <property type="match status" value="1"/>
</dbReference>
<sequence>MKIIVPMAGMGKRMRPHTLTVPKPLIPIAGKPIVQRLVEDIAKVVGEPVSEVAFIVGRFGSEVEQNLIKIAESVGAQGTIHYQDEPLGTAHAILCAQSALTGPVVVAFADTLFKADFTLDTSADGTIWVQRVDDPRPFGVVKLGDEGQITELIEKPQEFVSDLAIIGIYYFRDGDYLKRELQYLLDNDVKDKGEYQLTNALENMKNQGAKFIPGRVTEWLDCGNKDATVYTNQRYLEYLQEAGEDTVSKSAKLTNSIIVPPVYIGENVVLENSIVGPHVSVGDGSVVKHSVVANSIIQKSATVTNANVTNSMIGSHASFTGTPSDLSVGDYNALKL</sequence>
<dbReference type="PANTHER" id="PTHR22572">
    <property type="entry name" value="SUGAR-1-PHOSPHATE GUANYL TRANSFERASE"/>
    <property type="match status" value="1"/>
</dbReference>
<dbReference type="CDD" id="cd04181">
    <property type="entry name" value="NTP_transferase"/>
    <property type="match status" value="1"/>
</dbReference>
<dbReference type="AlphaFoldDB" id="A0A328BPH1"/>
<gene>
    <name evidence="2" type="ORF">DLM85_10140</name>
</gene>
<feature type="domain" description="Nucleotidyl transferase" evidence="1">
    <location>
        <begin position="7"/>
        <end position="235"/>
    </location>
</feature>
<dbReference type="InterPro" id="IPR005835">
    <property type="entry name" value="NTP_transferase_dom"/>
</dbReference>
<dbReference type="Gene3D" id="3.90.550.10">
    <property type="entry name" value="Spore Coat Polysaccharide Biosynthesis Protein SpsA, Chain A"/>
    <property type="match status" value="1"/>
</dbReference>
<dbReference type="EMBL" id="QHKM01000002">
    <property type="protein sequence ID" value="RAK68371.1"/>
    <property type="molecule type" value="Genomic_DNA"/>
</dbReference>
<accession>A0A328BPH1</accession>
<dbReference type="OrthoDB" id="9803871at2"/>
<keyword evidence="3" id="KW-1185">Reference proteome</keyword>
<keyword evidence="2" id="KW-0808">Transferase</keyword>
<dbReference type="Proteomes" id="UP000248553">
    <property type="component" value="Unassembled WGS sequence"/>
</dbReference>
<reference evidence="3" key="1">
    <citation type="submission" date="2018-05" db="EMBL/GenBank/DDBJ databases">
        <authorList>
            <person name="Nie L."/>
        </authorList>
    </citation>
    <scope>NUCLEOTIDE SEQUENCE [LARGE SCALE GENOMIC DNA]</scope>
    <source>
        <strain evidence="3">NL</strain>
    </source>
</reference>
<evidence type="ECO:0000313" key="2">
    <source>
        <dbReference type="EMBL" id="RAK68371.1"/>
    </source>
</evidence>
<evidence type="ECO:0000259" key="1">
    <source>
        <dbReference type="Pfam" id="PF00483"/>
    </source>
</evidence>
<dbReference type="GO" id="GO:0016740">
    <property type="term" value="F:transferase activity"/>
    <property type="evidence" value="ECO:0007669"/>
    <property type="project" value="UniProtKB-KW"/>
</dbReference>
<evidence type="ECO:0000313" key="3">
    <source>
        <dbReference type="Proteomes" id="UP000248553"/>
    </source>
</evidence>
<dbReference type="InterPro" id="IPR050486">
    <property type="entry name" value="Mannose-1P_guanyltransferase"/>
</dbReference>
<organism evidence="2 3">
    <name type="scientific">Hymenobacter edaphi</name>
    <dbReference type="NCBI Taxonomy" id="2211146"/>
    <lineage>
        <taxon>Bacteria</taxon>
        <taxon>Pseudomonadati</taxon>
        <taxon>Bacteroidota</taxon>
        <taxon>Cytophagia</taxon>
        <taxon>Cytophagales</taxon>
        <taxon>Hymenobacteraceae</taxon>
        <taxon>Hymenobacter</taxon>
    </lineage>
</organism>
<dbReference type="RefSeq" id="WP_111477984.1">
    <property type="nucleotide sequence ID" value="NZ_QHKM01000002.1"/>
</dbReference>
<protein>
    <submittedName>
        <fullName evidence="2">Nucleotidyltransferase</fullName>
    </submittedName>
</protein>
<name>A0A328BPH1_9BACT</name>
<dbReference type="InterPro" id="IPR029044">
    <property type="entry name" value="Nucleotide-diphossugar_trans"/>
</dbReference>
<dbReference type="SUPFAM" id="SSF53448">
    <property type="entry name" value="Nucleotide-diphospho-sugar transferases"/>
    <property type="match status" value="1"/>
</dbReference>